<name>A0A0C3DDE5_9AGAM</name>
<keyword evidence="2" id="KW-1185">Reference proteome</keyword>
<dbReference type="HOGENOM" id="CLU_125610_0_0_1"/>
<dbReference type="EMBL" id="KN822082">
    <property type="protein sequence ID" value="KIM58725.1"/>
    <property type="molecule type" value="Genomic_DNA"/>
</dbReference>
<accession>A0A0C3DDE5</accession>
<gene>
    <name evidence="1" type="ORF">SCLCIDRAFT_1218425</name>
</gene>
<proteinExistence type="predicted"/>
<evidence type="ECO:0008006" key="3">
    <source>
        <dbReference type="Google" id="ProtNLM"/>
    </source>
</evidence>
<reference evidence="2" key="2">
    <citation type="submission" date="2015-01" db="EMBL/GenBank/DDBJ databases">
        <title>Evolutionary Origins and Diversification of the Mycorrhizal Mutualists.</title>
        <authorList>
            <consortium name="DOE Joint Genome Institute"/>
            <consortium name="Mycorrhizal Genomics Consortium"/>
            <person name="Kohler A."/>
            <person name="Kuo A."/>
            <person name="Nagy L.G."/>
            <person name="Floudas D."/>
            <person name="Copeland A."/>
            <person name="Barry K.W."/>
            <person name="Cichocki N."/>
            <person name="Veneault-Fourrey C."/>
            <person name="LaButti K."/>
            <person name="Lindquist E.A."/>
            <person name="Lipzen A."/>
            <person name="Lundell T."/>
            <person name="Morin E."/>
            <person name="Murat C."/>
            <person name="Riley R."/>
            <person name="Ohm R."/>
            <person name="Sun H."/>
            <person name="Tunlid A."/>
            <person name="Henrissat B."/>
            <person name="Grigoriev I.V."/>
            <person name="Hibbett D.S."/>
            <person name="Martin F."/>
        </authorList>
    </citation>
    <scope>NUCLEOTIDE SEQUENCE [LARGE SCALE GENOMIC DNA]</scope>
    <source>
        <strain evidence="2">Foug A</strain>
    </source>
</reference>
<dbReference type="CDD" id="cd00161">
    <property type="entry name" value="beta-trefoil_Ricin-like"/>
    <property type="match status" value="1"/>
</dbReference>
<reference evidence="1 2" key="1">
    <citation type="submission" date="2014-04" db="EMBL/GenBank/DDBJ databases">
        <authorList>
            <consortium name="DOE Joint Genome Institute"/>
            <person name="Kuo A."/>
            <person name="Kohler A."/>
            <person name="Nagy L.G."/>
            <person name="Floudas D."/>
            <person name="Copeland A."/>
            <person name="Barry K.W."/>
            <person name="Cichocki N."/>
            <person name="Veneault-Fourrey C."/>
            <person name="LaButti K."/>
            <person name="Lindquist E.A."/>
            <person name="Lipzen A."/>
            <person name="Lundell T."/>
            <person name="Morin E."/>
            <person name="Murat C."/>
            <person name="Sun H."/>
            <person name="Tunlid A."/>
            <person name="Henrissat B."/>
            <person name="Grigoriev I.V."/>
            <person name="Hibbett D.S."/>
            <person name="Martin F."/>
            <person name="Nordberg H.P."/>
            <person name="Cantor M.N."/>
            <person name="Hua S.X."/>
        </authorList>
    </citation>
    <scope>NUCLEOTIDE SEQUENCE [LARGE SCALE GENOMIC DNA]</scope>
    <source>
        <strain evidence="1 2">Foug A</strain>
    </source>
</reference>
<dbReference type="Gene3D" id="2.80.10.50">
    <property type="match status" value="1"/>
</dbReference>
<evidence type="ECO:0000313" key="1">
    <source>
        <dbReference type="EMBL" id="KIM58725.1"/>
    </source>
</evidence>
<dbReference type="AlphaFoldDB" id="A0A0C3DDE5"/>
<dbReference type="Proteomes" id="UP000053989">
    <property type="component" value="Unassembled WGS sequence"/>
</dbReference>
<organism evidence="1 2">
    <name type="scientific">Scleroderma citrinum Foug A</name>
    <dbReference type="NCBI Taxonomy" id="1036808"/>
    <lineage>
        <taxon>Eukaryota</taxon>
        <taxon>Fungi</taxon>
        <taxon>Dikarya</taxon>
        <taxon>Basidiomycota</taxon>
        <taxon>Agaricomycotina</taxon>
        <taxon>Agaricomycetes</taxon>
        <taxon>Agaricomycetidae</taxon>
        <taxon>Boletales</taxon>
        <taxon>Sclerodermatineae</taxon>
        <taxon>Sclerodermataceae</taxon>
        <taxon>Scleroderma</taxon>
    </lineage>
</organism>
<sequence>MSPDGCPGLPDTGPYYISTSGLCVGNQQVGNVDNIVVNDKKTAFYLRWLHKDPCTYEINLGNHQDSGQFVRSDKEWINIYNGQYQQWVLKRVSGDTYTIGPNGDNRVWTDPGPGGPADRQLQLQTYKAGNAKQQFRISS</sequence>
<protein>
    <recommendedName>
        <fullName evidence="3">Ricin B lectin domain-containing protein</fullName>
    </recommendedName>
</protein>
<evidence type="ECO:0000313" key="2">
    <source>
        <dbReference type="Proteomes" id="UP000053989"/>
    </source>
</evidence>
<dbReference type="InParanoid" id="A0A0C3DDE5"/>